<dbReference type="EMBL" id="BAABET010000001">
    <property type="protein sequence ID" value="GAA4292990.1"/>
    <property type="molecule type" value="Genomic_DNA"/>
</dbReference>
<feature type="transmembrane region" description="Helical" evidence="2">
    <location>
        <begin position="47"/>
        <end position="70"/>
    </location>
</feature>
<feature type="transmembrane region" description="Helical" evidence="2">
    <location>
        <begin position="300"/>
        <end position="317"/>
    </location>
</feature>
<protein>
    <submittedName>
        <fullName evidence="4">SLC13 family permease</fullName>
    </submittedName>
</protein>
<feature type="transmembrane region" description="Helical" evidence="2">
    <location>
        <begin position="338"/>
        <end position="365"/>
    </location>
</feature>
<sequence length="446" mass="45016">MSPELISILVLVVVFVIATTRSVNMGALAFAAAFGVGGLVADLDADGIFAGFPGDLFVVLVGVTYLFAIARANGTTDWLVHAAVRLVRGRVALIPWVMFALTGALTAIGAVSPAAVAIVAPIALSFAARYGISPLLMGAMVVHGAQAGGFSPISIYGSIVNGIVEREKLPGNEVVLFLASFAANLVIAAVVFVVCGGMKLWAQGAVDETPAAGSRAAGAAQVGAAAPGTAQVRTAPTATPTLSTETTTLTPARTATLTSLLALVVAVLIFDLDAGLTAITLAVLLSTAWPEASRKAVGEIAWPTVLLICGVLTYVGVLDEMGTITWAGEGVGGIGIPLLAAVLLCYIGALVSAFASSVGIMGALIPLAVPFLERGEIGAVGMVAALAVSATVVDVSPFSTNGALVLAAAPDVDRERFFRQLMVYGGIVVAVVPAAAWLVMVVPGWG</sequence>
<dbReference type="Pfam" id="PF07158">
    <property type="entry name" value="MatC_N"/>
    <property type="match status" value="1"/>
</dbReference>
<feature type="transmembrane region" description="Helical" evidence="2">
    <location>
        <begin position="421"/>
        <end position="445"/>
    </location>
</feature>
<keyword evidence="2" id="KW-0812">Transmembrane</keyword>
<reference evidence="5" key="1">
    <citation type="journal article" date="2019" name="Int. J. Syst. Evol. Microbiol.">
        <title>The Global Catalogue of Microorganisms (GCM) 10K type strain sequencing project: providing services to taxonomists for standard genome sequencing and annotation.</title>
        <authorList>
            <consortium name="The Broad Institute Genomics Platform"/>
            <consortium name="The Broad Institute Genome Sequencing Center for Infectious Disease"/>
            <person name="Wu L."/>
            <person name="Ma J."/>
        </authorList>
    </citation>
    <scope>NUCLEOTIDE SEQUENCE [LARGE SCALE GENOMIC DNA]</scope>
    <source>
        <strain evidence="5">JCM 31290</strain>
    </source>
</reference>
<feature type="transmembrane region" description="Helical" evidence="2">
    <location>
        <begin position="91"/>
        <end position="108"/>
    </location>
</feature>
<evidence type="ECO:0000259" key="3">
    <source>
        <dbReference type="Pfam" id="PF07158"/>
    </source>
</evidence>
<keyword evidence="2" id="KW-0472">Membrane</keyword>
<dbReference type="InterPro" id="IPR009827">
    <property type="entry name" value="MatC_N"/>
</dbReference>
<keyword evidence="2" id="KW-1133">Transmembrane helix</keyword>
<feature type="transmembrane region" description="Helical" evidence="2">
    <location>
        <begin position="377"/>
        <end position="409"/>
    </location>
</feature>
<dbReference type="Proteomes" id="UP001501115">
    <property type="component" value="Unassembled WGS sequence"/>
</dbReference>
<accession>A0ABP8F263</accession>
<feature type="domain" description="Dicarboxylate carrier MatC N-terminal" evidence="3">
    <location>
        <begin position="1"/>
        <end position="149"/>
    </location>
</feature>
<gene>
    <name evidence="4" type="ORF">GCM10023086_03390</name>
</gene>
<evidence type="ECO:0000256" key="2">
    <source>
        <dbReference type="SAM" id="Phobius"/>
    </source>
</evidence>
<evidence type="ECO:0000256" key="1">
    <source>
        <dbReference type="SAM" id="MobiDB-lite"/>
    </source>
</evidence>
<dbReference type="InterPro" id="IPR030676">
    <property type="entry name" value="CitT-rel"/>
</dbReference>
<dbReference type="RefSeq" id="WP_345659516.1">
    <property type="nucleotide sequence ID" value="NZ_BAABET010000001.1"/>
</dbReference>
<evidence type="ECO:0000313" key="5">
    <source>
        <dbReference type="Proteomes" id="UP001501115"/>
    </source>
</evidence>
<keyword evidence="5" id="KW-1185">Reference proteome</keyword>
<organism evidence="4 5">
    <name type="scientific">Streptomyces venetus</name>
    <dbReference type="NCBI Taxonomy" id="1701086"/>
    <lineage>
        <taxon>Bacteria</taxon>
        <taxon>Bacillati</taxon>
        <taxon>Actinomycetota</taxon>
        <taxon>Actinomycetes</taxon>
        <taxon>Kitasatosporales</taxon>
        <taxon>Streptomycetaceae</taxon>
        <taxon>Streptomyces</taxon>
    </lineage>
</organism>
<feature type="transmembrane region" description="Helical" evidence="2">
    <location>
        <begin position="176"/>
        <end position="195"/>
    </location>
</feature>
<name>A0ABP8F263_9ACTN</name>
<feature type="region of interest" description="Disordered" evidence="1">
    <location>
        <begin position="227"/>
        <end position="246"/>
    </location>
</feature>
<comment type="caution">
    <text evidence="4">The sequence shown here is derived from an EMBL/GenBank/DDBJ whole genome shotgun (WGS) entry which is preliminary data.</text>
</comment>
<proteinExistence type="predicted"/>
<evidence type="ECO:0000313" key="4">
    <source>
        <dbReference type="EMBL" id="GAA4292990.1"/>
    </source>
</evidence>
<feature type="transmembrane region" description="Helical" evidence="2">
    <location>
        <begin position="260"/>
        <end position="288"/>
    </location>
</feature>
<dbReference type="PANTHER" id="PTHR42826">
    <property type="entry name" value="DICARBOXYLATE TRANSPORTER 2.1, CHLOROPLASTIC"/>
    <property type="match status" value="1"/>
</dbReference>
<feature type="transmembrane region" description="Helical" evidence="2">
    <location>
        <begin position="144"/>
        <end position="164"/>
    </location>
</feature>